<dbReference type="AlphaFoldDB" id="A0A2R4WEW5"/>
<dbReference type="EMBL" id="CP028843">
    <property type="protein sequence ID" value="AWB20049.1"/>
    <property type="molecule type" value="Genomic_DNA"/>
</dbReference>
<dbReference type="KEGG" id="mee:DA075_03110"/>
<evidence type="ECO:0000256" key="2">
    <source>
        <dbReference type="PROSITE-ProRule" id="PRU00335"/>
    </source>
</evidence>
<dbReference type="PANTHER" id="PTHR30328">
    <property type="entry name" value="TRANSCRIPTIONAL REPRESSOR"/>
    <property type="match status" value="1"/>
</dbReference>
<name>A0A2R4WEW5_9HYPH</name>
<dbReference type="PRINTS" id="PR00455">
    <property type="entry name" value="HTHTETR"/>
</dbReference>
<organism evidence="4 5">
    <name type="scientific">Methylobacterium currus</name>
    <dbReference type="NCBI Taxonomy" id="2051553"/>
    <lineage>
        <taxon>Bacteria</taxon>
        <taxon>Pseudomonadati</taxon>
        <taxon>Pseudomonadota</taxon>
        <taxon>Alphaproteobacteria</taxon>
        <taxon>Hyphomicrobiales</taxon>
        <taxon>Methylobacteriaceae</taxon>
        <taxon>Methylobacterium</taxon>
    </lineage>
</organism>
<dbReference type="InterPro" id="IPR050109">
    <property type="entry name" value="HTH-type_TetR-like_transc_reg"/>
</dbReference>
<dbReference type="PANTHER" id="PTHR30328:SF54">
    <property type="entry name" value="HTH-TYPE TRANSCRIPTIONAL REPRESSOR SCO4008"/>
    <property type="match status" value="1"/>
</dbReference>
<dbReference type="OrthoDB" id="2356263at2"/>
<dbReference type="SUPFAM" id="SSF48498">
    <property type="entry name" value="Tetracyclin repressor-like, C-terminal domain"/>
    <property type="match status" value="1"/>
</dbReference>
<dbReference type="InterPro" id="IPR036271">
    <property type="entry name" value="Tet_transcr_reg_TetR-rel_C_sf"/>
</dbReference>
<accession>A0A2R4WEW5</accession>
<evidence type="ECO:0000256" key="1">
    <source>
        <dbReference type="ARBA" id="ARBA00023125"/>
    </source>
</evidence>
<evidence type="ECO:0000259" key="3">
    <source>
        <dbReference type="PROSITE" id="PS50977"/>
    </source>
</evidence>
<keyword evidence="5" id="KW-1185">Reference proteome</keyword>
<dbReference type="InterPro" id="IPR001647">
    <property type="entry name" value="HTH_TetR"/>
</dbReference>
<dbReference type="GO" id="GO:0003677">
    <property type="term" value="F:DNA binding"/>
    <property type="evidence" value="ECO:0007669"/>
    <property type="project" value="UniProtKB-UniRule"/>
</dbReference>
<dbReference type="SUPFAM" id="SSF46689">
    <property type="entry name" value="Homeodomain-like"/>
    <property type="match status" value="1"/>
</dbReference>
<dbReference type="PROSITE" id="PS50977">
    <property type="entry name" value="HTH_TETR_2"/>
    <property type="match status" value="1"/>
</dbReference>
<dbReference type="InterPro" id="IPR041474">
    <property type="entry name" value="NicS_C"/>
</dbReference>
<dbReference type="Gene3D" id="1.10.357.10">
    <property type="entry name" value="Tetracycline Repressor, domain 2"/>
    <property type="match status" value="1"/>
</dbReference>
<feature type="domain" description="HTH tetR-type" evidence="3">
    <location>
        <begin position="15"/>
        <end position="75"/>
    </location>
</feature>
<feature type="DNA-binding region" description="H-T-H motif" evidence="2">
    <location>
        <begin position="38"/>
        <end position="57"/>
    </location>
</feature>
<keyword evidence="1 2" id="KW-0238">DNA-binding</keyword>
<evidence type="ECO:0000313" key="5">
    <source>
        <dbReference type="Proteomes" id="UP000244755"/>
    </source>
</evidence>
<dbReference type="RefSeq" id="WP_099951965.1">
    <property type="nucleotide sequence ID" value="NZ_CP028843.1"/>
</dbReference>
<proteinExistence type="predicted"/>
<dbReference type="InterPro" id="IPR009057">
    <property type="entry name" value="Homeodomain-like_sf"/>
</dbReference>
<dbReference type="Pfam" id="PF00440">
    <property type="entry name" value="TetR_N"/>
    <property type="match status" value="1"/>
</dbReference>
<gene>
    <name evidence="4" type="ORF">DA075_03110</name>
</gene>
<reference evidence="4 5" key="1">
    <citation type="submission" date="2018-04" db="EMBL/GenBank/DDBJ databases">
        <title>Methylobacterium sp. PR1016A genome.</title>
        <authorList>
            <person name="Park W."/>
        </authorList>
    </citation>
    <scope>NUCLEOTIDE SEQUENCE [LARGE SCALE GENOMIC DNA]</scope>
    <source>
        <strain evidence="4 5">PR1016A</strain>
    </source>
</reference>
<dbReference type="Pfam" id="PF17938">
    <property type="entry name" value="TetR_C_29"/>
    <property type="match status" value="1"/>
</dbReference>
<sequence length="214" mass="23749">MDAVTPRPSRTKDPERTKADILAVATEEFAAFGLSGARVDAIAERTRTSKRMIYYYFGGKEGLYLAVLEKAYADIRQVEADLDLGNLAPADAIRRLVEFTFEYDAAHPDFIRLVTIENIHRAEHLSGSETIRGLNLGVIQTITDIIARGQAEGVFRADVDPLDVHLMISALCFFRVSNRHTFGAIFSVDLDAPSLRARHKRMVGDAVIGMLALR</sequence>
<protein>
    <submittedName>
        <fullName evidence="4">TetR/AcrR family transcriptional regulator</fullName>
    </submittedName>
</protein>
<dbReference type="Proteomes" id="UP000244755">
    <property type="component" value="Chromosome 1"/>
</dbReference>
<evidence type="ECO:0000313" key="4">
    <source>
        <dbReference type="EMBL" id="AWB20049.1"/>
    </source>
</evidence>